<dbReference type="KEGG" id="bgoe:IFJ75_08055"/>
<name>A0A975C2S7_9CAUL</name>
<accession>A0A975C2S7</accession>
<evidence type="ECO:0000313" key="3">
    <source>
        <dbReference type="Proteomes" id="UP000663918"/>
    </source>
</evidence>
<proteinExistence type="predicted"/>
<evidence type="ECO:0000313" key="2">
    <source>
        <dbReference type="EMBL" id="QTC92791.1"/>
    </source>
</evidence>
<reference evidence="2" key="1">
    <citation type="submission" date="2020-09" db="EMBL/GenBank/DDBJ databases">
        <title>Brevundimonas sp. LVF2 isolated from a puddle in Goettingen, Germany.</title>
        <authorList>
            <person name="Friedrich I."/>
            <person name="Klassen A."/>
            <person name="Hannes N."/>
            <person name="Schneider D."/>
            <person name="Hertel R."/>
            <person name="Daniel R."/>
        </authorList>
    </citation>
    <scope>NUCLEOTIDE SEQUENCE</scope>
    <source>
        <strain evidence="2">LVF2</strain>
    </source>
</reference>
<dbReference type="AlphaFoldDB" id="A0A975C2S7"/>
<dbReference type="GO" id="GO:0006465">
    <property type="term" value="P:signal peptide processing"/>
    <property type="evidence" value="ECO:0007669"/>
    <property type="project" value="InterPro"/>
</dbReference>
<evidence type="ECO:0000259" key="1">
    <source>
        <dbReference type="Pfam" id="PF10502"/>
    </source>
</evidence>
<dbReference type="SUPFAM" id="SSF51306">
    <property type="entry name" value="LexA/Signal peptidase"/>
    <property type="match status" value="1"/>
</dbReference>
<dbReference type="Pfam" id="PF10502">
    <property type="entry name" value="Peptidase_S26"/>
    <property type="match status" value="1"/>
</dbReference>
<gene>
    <name evidence="2" type="ORF">IFJ75_08055</name>
</gene>
<dbReference type="Gene3D" id="2.10.109.10">
    <property type="entry name" value="Umud Fragment, subunit A"/>
    <property type="match status" value="1"/>
</dbReference>
<dbReference type="InterPro" id="IPR036286">
    <property type="entry name" value="LexA/Signal_pep-like_sf"/>
</dbReference>
<dbReference type="InterPro" id="IPR019533">
    <property type="entry name" value="Peptidase_S26"/>
</dbReference>
<organism evidence="2 3">
    <name type="scientific">Brevundimonas goettingensis</name>
    <dbReference type="NCBI Taxonomy" id="2774190"/>
    <lineage>
        <taxon>Bacteria</taxon>
        <taxon>Pseudomonadati</taxon>
        <taxon>Pseudomonadota</taxon>
        <taxon>Alphaproteobacteria</taxon>
        <taxon>Caulobacterales</taxon>
        <taxon>Caulobacteraceae</taxon>
        <taxon>Brevundimonas</taxon>
    </lineage>
</organism>
<keyword evidence="3" id="KW-1185">Reference proteome</keyword>
<sequence length="170" mass="18150">MTSPLATRTRWAALGVPVVLLGCLALIAGETPALALVNESPSLPRGLYVRQPGAALERGAIVAIPQPAMARAYLADLGMPAEVLLIKRVAAIGGDRVCRDGARLTVSQRVAAVLEADRRGRRLPSWSGCRRLKPDELFVLGDTPSSFDSRYFGPVSAGQVTGIFRETVTW</sequence>
<feature type="domain" description="Peptidase S26" evidence="1">
    <location>
        <begin position="10"/>
        <end position="165"/>
    </location>
</feature>
<dbReference type="GO" id="GO:0004252">
    <property type="term" value="F:serine-type endopeptidase activity"/>
    <property type="evidence" value="ECO:0007669"/>
    <property type="project" value="InterPro"/>
</dbReference>
<protein>
    <submittedName>
        <fullName evidence="2">S26 family signal peptidase</fullName>
    </submittedName>
</protein>
<dbReference type="CDD" id="cd06530">
    <property type="entry name" value="S26_SPase_I"/>
    <property type="match status" value="1"/>
</dbReference>
<dbReference type="EMBL" id="CP062222">
    <property type="protein sequence ID" value="QTC92791.1"/>
    <property type="molecule type" value="Genomic_DNA"/>
</dbReference>
<dbReference type="Proteomes" id="UP000663918">
    <property type="component" value="Chromosome"/>
</dbReference>
<dbReference type="RefSeq" id="WP_207932070.1">
    <property type="nucleotide sequence ID" value="NZ_CP062222.1"/>
</dbReference>